<evidence type="ECO:0000313" key="2">
    <source>
        <dbReference type="EMBL" id="GKV09123.1"/>
    </source>
</evidence>
<proteinExistence type="predicted"/>
<comment type="caution">
    <text evidence="2">The sequence shown here is derived from an EMBL/GenBank/DDBJ whole genome shotgun (WGS) entry which is preliminary data.</text>
</comment>
<name>A0AAV5JCL5_9ROSI</name>
<evidence type="ECO:0000313" key="3">
    <source>
        <dbReference type="Proteomes" id="UP001054252"/>
    </source>
</evidence>
<reference evidence="2 3" key="1">
    <citation type="journal article" date="2021" name="Commun. Biol.">
        <title>The genome of Shorea leprosula (Dipterocarpaceae) highlights the ecological relevance of drought in aseasonal tropical rainforests.</title>
        <authorList>
            <person name="Ng K.K.S."/>
            <person name="Kobayashi M.J."/>
            <person name="Fawcett J.A."/>
            <person name="Hatakeyama M."/>
            <person name="Paape T."/>
            <person name="Ng C.H."/>
            <person name="Ang C.C."/>
            <person name="Tnah L.H."/>
            <person name="Lee C.T."/>
            <person name="Nishiyama T."/>
            <person name="Sese J."/>
            <person name="O'Brien M.J."/>
            <person name="Copetti D."/>
            <person name="Mohd Noor M.I."/>
            <person name="Ong R.C."/>
            <person name="Putra M."/>
            <person name="Sireger I.Z."/>
            <person name="Indrioko S."/>
            <person name="Kosugi Y."/>
            <person name="Izuno A."/>
            <person name="Isagi Y."/>
            <person name="Lee S.L."/>
            <person name="Shimizu K.K."/>
        </authorList>
    </citation>
    <scope>NUCLEOTIDE SEQUENCE [LARGE SCALE GENOMIC DNA]</scope>
    <source>
        <strain evidence="2">214</strain>
    </source>
</reference>
<dbReference type="EMBL" id="BPVZ01000030">
    <property type="protein sequence ID" value="GKV09123.1"/>
    <property type="molecule type" value="Genomic_DNA"/>
</dbReference>
<feature type="region of interest" description="Disordered" evidence="1">
    <location>
        <begin position="1"/>
        <end position="60"/>
    </location>
</feature>
<organism evidence="2 3">
    <name type="scientific">Rubroshorea leprosula</name>
    <dbReference type="NCBI Taxonomy" id="152421"/>
    <lineage>
        <taxon>Eukaryota</taxon>
        <taxon>Viridiplantae</taxon>
        <taxon>Streptophyta</taxon>
        <taxon>Embryophyta</taxon>
        <taxon>Tracheophyta</taxon>
        <taxon>Spermatophyta</taxon>
        <taxon>Magnoliopsida</taxon>
        <taxon>eudicotyledons</taxon>
        <taxon>Gunneridae</taxon>
        <taxon>Pentapetalae</taxon>
        <taxon>rosids</taxon>
        <taxon>malvids</taxon>
        <taxon>Malvales</taxon>
        <taxon>Dipterocarpaceae</taxon>
        <taxon>Rubroshorea</taxon>
    </lineage>
</organism>
<dbReference type="Proteomes" id="UP001054252">
    <property type="component" value="Unassembled WGS sequence"/>
</dbReference>
<protein>
    <submittedName>
        <fullName evidence="2">Uncharacterized protein</fullName>
    </submittedName>
</protein>
<dbReference type="AlphaFoldDB" id="A0AAV5JCL5"/>
<keyword evidence="3" id="KW-1185">Reference proteome</keyword>
<gene>
    <name evidence="2" type="ORF">SLEP1_g20668</name>
</gene>
<sequence>MQVMFERMRMRLKKEEERGRESFASEPSRVAEMQPAAATTTTPEAPSPTAATSAEQESVR</sequence>
<evidence type="ECO:0000256" key="1">
    <source>
        <dbReference type="SAM" id="MobiDB-lite"/>
    </source>
</evidence>
<feature type="compositionally biased region" description="Basic and acidic residues" evidence="1">
    <location>
        <begin position="1"/>
        <end position="23"/>
    </location>
</feature>
<feature type="compositionally biased region" description="Low complexity" evidence="1">
    <location>
        <begin position="35"/>
        <end position="60"/>
    </location>
</feature>
<accession>A0AAV5JCL5</accession>